<dbReference type="InterPro" id="IPR002376">
    <property type="entry name" value="Formyl_transf_N"/>
</dbReference>
<comment type="catalytic activity">
    <reaction evidence="5">
        <text>L-methionyl-tRNA(fMet) + (6R)-10-formyltetrahydrofolate = N-formyl-L-methionyl-tRNA(fMet) + (6S)-5,6,7,8-tetrahydrofolate + H(+)</text>
        <dbReference type="Rhea" id="RHEA:24380"/>
        <dbReference type="Rhea" id="RHEA-COMP:9952"/>
        <dbReference type="Rhea" id="RHEA-COMP:9953"/>
        <dbReference type="ChEBI" id="CHEBI:15378"/>
        <dbReference type="ChEBI" id="CHEBI:57453"/>
        <dbReference type="ChEBI" id="CHEBI:78530"/>
        <dbReference type="ChEBI" id="CHEBI:78844"/>
        <dbReference type="ChEBI" id="CHEBI:195366"/>
        <dbReference type="EC" id="2.1.2.9"/>
    </reaction>
</comment>
<dbReference type="InterPro" id="IPR005793">
    <property type="entry name" value="Formyl_trans_C"/>
</dbReference>
<dbReference type="InterPro" id="IPR041711">
    <property type="entry name" value="Met-tRNA-FMT_N"/>
</dbReference>
<dbReference type="FunFam" id="3.40.50.12230:FF:000001">
    <property type="entry name" value="Methionyl-tRNA formyltransferase"/>
    <property type="match status" value="1"/>
</dbReference>
<keyword evidence="3 5" id="KW-0808">Transferase</keyword>
<dbReference type="InterPro" id="IPR044135">
    <property type="entry name" value="Met-tRNA-FMT_C"/>
</dbReference>
<dbReference type="EC" id="2.1.2.9" evidence="2 5"/>
<evidence type="ECO:0000256" key="5">
    <source>
        <dbReference type="HAMAP-Rule" id="MF_00182"/>
    </source>
</evidence>
<evidence type="ECO:0000259" key="6">
    <source>
        <dbReference type="Pfam" id="PF00551"/>
    </source>
</evidence>
<protein>
    <recommendedName>
        <fullName evidence="2 5">Methionyl-tRNA formyltransferase</fullName>
        <ecNumber evidence="2 5">2.1.2.9</ecNumber>
    </recommendedName>
</protein>
<comment type="function">
    <text evidence="5">Attaches a formyl group to the free amino group of methionyl-tRNA(fMet). The formyl group appears to play a dual role in the initiator identity of N-formylmethionyl-tRNA by promoting its recognition by IF2 and preventing the misappropriation of this tRNA by the elongation apparatus.</text>
</comment>
<dbReference type="SUPFAM" id="SSF53328">
    <property type="entry name" value="Formyltransferase"/>
    <property type="match status" value="1"/>
</dbReference>
<evidence type="ECO:0000256" key="2">
    <source>
        <dbReference type="ARBA" id="ARBA00012261"/>
    </source>
</evidence>
<evidence type="ECO:0000256" key="1">
    <source>
        <dbReference type="ARBA" id="ARBA00010699"/>
    </source>
</evidence>
<dbReference type="PROSITE" id="PS00373">
    <property type="entry name" value="GART"/>
    <property type="match status" value="1"/>
</dbReference>
<dbReference type="CDD" id="cd08704">
    <property type="entry name" value="Met_tRNA_FMT_C"/>
    <property type="match status" value="1"/>
</dbReference>
<dbReference type="NCBIfam" id="TIGR00460">
    <property type="entry name" value="fmt"/>
    <property type="match status" value="1"/>
</dbReference>
<keyword evidence="4 5" id="KW-0648">Protein biosynthesis</keyword>
<dbReference type="InterPro" id="IPR001555">
    <property type="entry name" value="GART_AS"/>
</dbReference>
<keyword evidence="9" id="KW-1185">Reference proteome</keyword>
<dbReference type="GO" id="GO:0005829">
    <property type="term" value="C:cytosol"/>
    <property type="evidence" value="ECO:0007669"/>
    <property type="project" value="TreeGrafter"/>
</dbReference>
<comment type="similarity">
    <text evidence="1 5">Belongs to the Fmt family.</text>
</comment>
<accession>A0A506URY1</accession>
<evidence type="ECO:0000313" key="9">
    <source>
        <dbReference type="Proteomes" id="UP000315037"/>
    </source>
</evidence>
<organism evidence="8 9">
    <name type="scientific">Oecophyllibacter saccharovorans</name>
    <dbReference type="NCBI Taxonomy" id="2558360"/>
    <lineage>
        <taxon>Bacteria</taxon>
        <taxon>Pseudomonadati</taxon>
        <taxon>Pseudomonadota</taxon>
        <taxon>Alphaproteobacteria</taxon>
        <taxon>Acetobacterales</taxon>
        <taxon>Acetobacteraceae</taxon>
        <taxon>Oecophyllibacter</taxon>
    </lineage>
</organism>
<dbReference type="InterPro" id="IPR036477">
    <property type="entry name" value="Formyl_transf_N_sf"/>
</dbReference>
<dbReference type="RefSeq" id="WP_165600446.1">
    <property type="nucleotide sequence ID" value="NZ_SORZ01000001.1"/>
</dbReference>
<dbReference type="PANTHER" id="PTHR11138:SF5">
    <property type="entry name" value="METHIONYL-TRNA FORMYLTRANSFERASE, MITOCHONDRIAL"/>
    <property type="match status" value="1"/>
</dbReference>
<dbReference type="InterPro" id="IPR011034">
    <property type="entry name" value="Formyl_transferase-like_C_sf"/>
</dbReference>
<dbReference type="SUPFAM" id="SSF50486">
    <property type="entry name" value="FMT C-terminal domain-like"/>
    <property type="match status" value="1"/>
</dbReference>
<proteinExistence type="inferred from homology"/>
<dbReference type="HAMAP" id="MF_00182">
    <property type="entry name" value="Formyl_trans"/>
    <property type="match status" value="1"/>
</dbReference>
<dbReference type="AlphaFoldDB" id="A0A506URY1"/>
<dbReference type="GO" id="GO:0004479">
    <property type="term" value="F:methionyl-tRNA formyltransferase activity"/>
    <property type="evidence" value="ECO:0007669"/>
    <property type="project" value="UniProtKB-UniRule"/>
</dbReference>
<dbReference type="CDD" id="cd08646">
    <property type="entry name" value="FMT_core_Met-tRNA-FMT_N"/>
    <property type="match status" value="1"/>
</dbReference>
<reference evidence="8 9" key="1">
    <citation type="submission" date="2019-03" db="EMBL/GenBank/DDBJ databases">
        <title>The complete genome sequence of Neokomagataea sp. Jb2 NBRC113641.</title>
        <authorList>
            <person name="Chua K.-O."/>
            <person name="Chan K.-G."/>
            <person name="See-Too W.-S."/>
        </authorList>
    </citation>
    <scope>NUCLEOTIDE SEQUENCE [LARGE SCALE GENOMIC DNA]</scope>
    <source>
        <strain evidence="8 9">Jb2</strain>
    </source>
</reference>
<dbReference type="InterPro" id="IPR005794">
    <property type="entry name" value="Fmt"/>
</dbReference>
<name>A0A506URY1_9PROT</name>
<dbReference type="Pfam" id="PF02911">
    <property type="entry name" value="Formyl_trans_C"/>
    <property type="match status" value="1"/>
</dbReference>
<dbReference type="Pfam" id="PF00551">
    <property type="entry name" value="Formyl_trans_N"/>
    <property type="match status" value="1"/>
</dbReference>
<dbReference type="Gene3D" id="3.40.50.12230">
    <property type="match status" value="1"/>
</dbReference>
<sequence>MRLVFMGSPEFSVPALHALREAGHEIVAVYTQPPRPAGRGKALRRQPVHEAAEEMGIEVRTPARLRNNPETQAEFAALKADVAVVAAYGLILPPEILDAPRLGCLNIHASLLPRWRGASPIQSAILAGDSESGVCIMQMDEGLDTGAVLMRGTTPITADDTSATLHDRLAQMGAALIVRTLSQHPLPVAVPQPEAGMTYAPRLTREAGQIDWRASAEEIDCQIRAFTPWPGSFTRYGGQTLRIGNVLPLPAQDVGDAEPGTVLDDRLTVATGRGAVRITRLQQPGRAMMEAGDFLRGRPLGKGSRFD</sequence>
<evidence type="ECO:0000256" key="3">
    <source>
        <dbReference type="ARBA" id="ARBA00022679"/>
    </source>
</evidence>
<feature type="domain" description="Formyl transferase C-terminal" evidence="7">
    <location>
        <begin position="202"/>
        <end position="298"/>
    </location>
</feature>
<evidence type="ECO:0000256" key="4">
    <source>
        <dbReference type="ARBA" id="ARBA00022917"/>
    </source>
</evidence>
<dbReference type="EMBL" id="SORZ01000001">
    <property type="protein sequence ID" value="TPW36111.1"/>
    <property type="molecule type" value="Genomic_DNA"/>
</dbReference>
<evidence type="ECO:0000313" key="8">
    <source>
        <dbReference type="EMBL" id="TPW36111.1"/>
    </source>
</evidence>
<dbReference type="PANTHER" id="PTHR11138">
    <property type="entry name" value="METHIONYL-TRNA FORMYLTRANSFERASE"/>
    <property type="match status" value="1"/>
</dbReference>
<feature type="domain" description="Formyl transferase N-terminal" evidence="6">
    <location>
        <begin position="1"/>
        <end position="181"/>
    </location>
</feature>
<feature type="binding site" evidence="5">
    <location>
        <begin position="110"/>
        <end position="113"/>
    </location>
    <ligand>
        <name>(6S)-5,6,7,8-tetrahydrofolate</name>
        <dbReference type="ChEBI" id="CHEBI:57453"/>
    </ligand>
</feature>
<dbReference type="Proteomes" id="UP000315037">
    <property type="component" value="Unassembled WGS sequence"/>
</dbReference>
<evidence type="ECO:0000259" key="7">
    <source>
        <dbReference type="Pfam" id="PF02911"/>
    </source>
</evidence>
<comment type="caution">
    <text evidence="8">The sequence shown here is derived from an EMBL/GenBank/DDBJ whole genome shotgun (WGS) entry which is preliminary data.</text>
</comment>
<gene>
    <name evidence="5" type="primary">fmt</name>
    <name evidence="8" type="ORF">E3202_00210</name>
</gene>